<dbReference type="Gene3D" id="3.40.50.720">
    <property type="entry name" value="NAD(P)-binding Rossmann-like Domain"/>
    <property type="match status" value="1"/>
</dbReference>
<accession>A0A6M8IZJ9</accession>
<dbReference type="AlphaFoldDB" id="A0A6M8IZJ9"/>
<dbReference type="KEGG" id="bwa:HLV38_02690"/>
<evidence type="ECO:0000313" key="2">
    <source>
        <dbReference type="EMBL" id="QKF07150.1"/>
    </source>
</evidence>
<evidence type="ECO:0000313" key="3">
    <source>
        <dbReference type="Proteomes" id="UP000503297"/>
    </source>
</evidence>
<dbReference type="EMBL" id="CP053716">
    <property type="protein sequence ID" value="QKF07150.1"/>
    <property type="molecule type" value="Genomic_DNA"/>
</dbReference>
<name>A0A6M8IZJ9_9ACTN</name>
<evidence type="ECO:0000259" key="1">
    <source>
        <dbReference type="Pfam" id="PF13478"/>
    </source>
</evidence>
<dbReference type="RefSeq" id="WP_173164080.1">
    <property type="nucleotide sequence ID" value="NZ_CP053716.1"/>
</dbReference>
<feature type="domain" description="XdhC Rossmann" evidence="1">
    <location>
        <begin position="159"/>
        <end position="302"/>
    </location>
</feature>
<dbReference type="InterPro" id="IPR052698">
    <property type="entry name" value="MoCofactor_Util/Proc"/>
</dbReference>
<reference evidence="3" key="1">
    <citation type="submission" date="2020-05" db="EMBL/GenBank/DDBJ databases">
        <title>Novel species in genus Nocardioides.</title>
        <authorList>
            <person name="Zhang G."/>
        </authorList>
    </citation>
    <scope>NUCLEOTIDE SEQUENCE [LARGE SCALE GENOMIC DNA]</scope>
    <source>
        <strain evidence="3">zg-1050</strain>
    </source>
</reference>
<dbReference type="PANTHER" id="PTHR30388:SF6">
    <property type="entry name" value="XANTHINE DEHYDROGENASE SUBUNIT A-RELATED"/>
    <property type="match status" value="1"/>
</dbReference>
<protein>
    <submittedName>
        <fullName evidence="2">XdhC family protein</fullName>
    </submittedName>
</protein>
<dbReference type="PANTHER" id="PTHR30388">
    <property type="entry name" value="ALDEHYDE OXIDOREDUCTASE MOLYBDENUM COFACTOR ASSEMBLY PROTEIN"/>
    <property type="match status" value="1"/>
</dbReference>
<dbReference type="InterPro" id="IPR027051">
    <property type="entry name" value="XdhC_Rossmann_dom"/>
</dbReference>
<sequence>MDRHAIEGALEALRQGRAPQLTVKDVPAFAQGLAHLDEAALAAVCASLDARDIPTFERALRAIDEKELAWLGFKVVYDPAAAQANADNAVTKPYGAVGSANGDHAVFFCSDAKEVVCGRDYAPRDLFQMKDATRGPSMHTEQFEGLTWAGAPLFTPVRVWLLGASDVACHAARYAREVGFEVIVVDDEPLFLSAERFPHARRELLGAAGFGDLSALEARCDDYVCVLTRGHMHDPEGCVWALRAGARYVGMMGCAGKNERVRELVRDAGVSQADWERVKRPIGLSFGAKTPAELGMAIVAELIDVRYRQRYSAEARARHDASLGRAPERQAAGE</sequence>
<organism evidence="2 3">
    <name type="scientific">Berryella wangjianweii</name>
    <dbReference type="NCBI Taxonomy" id="2734634"/>
    <lineage>
        <taxon>Bacteria</taxon>
        <taxon>Bacillati</taxon>
        <taxon>Actinomycetota</taxon>
        <taxon>Coriobacteriia</taxon>
        <taxon>Eggerthellales</taxon>
        <taxon>Eggerthellaceae</taxon>
        <taxon>Berryella</taxon>
    </lineage>
</organism>
<dbReference type="Pfam" id="PF13478">
    <property type="entry name" value="XdhC_C"/>
    <property type="match status" value="1"/>
</dbReference>
<dbReference type="Proteomes" id="UP000503297">
    <property type="component" value="Chromosome"/>
</dbReference>
<gene>
    <name evidence="2" type="ORF">HLV38_02690</name>
</gene>
<keyword evidence="3" id="KW-1185">Reference proteome</keyword>
<proteinExistence type="predicted"/>